<comment type="caution">
    <text evidence="1">The sequence shown here is derived from an EMBL/GenBank/DDBJ whole genome shotgun (WGS) entry which is preliminary data.</text>
</comment>
<reference evidence="1 2" key="1">
    <citation type="journal article" date="2019" name="Sci. Rep.">
        <title>Orb-weaving spider Araneus ventricosus genome elucidates the spidroin gene catalogue.</title>
        <authorList>
            <person name="Kono N."/>
            <person name="Nakamura H."/>
            <person name="Ohtoshi R."/>
            <person name="Moran D.A.P."/>
            <person name="Shinohara A."/>
            <person name="Yoshida Y."/>
            <person name="Fujiwara M."/>
            <person name="Mori M."/>
            <person name="Tomita M."/>
            <person name="Arakawa K."/>
        </authorList>
    </citation>
    <scope>NUCLEOTIDE SEQUENCE [LARGE SCALE GENOMIC DNA]</scope>
</reference>
<proteinExistence type="predicted"/>
<dbReference type="AlphaFoldDB" id="A0A4Y2QQ04"/>
<sequence length="88" mass="10274">MRSCAASGRVIRVCQENGQFRTGTPQVRPYMRVLSQPVSSKSCQGRKSNPVPDRDSTELKHCRRVLSRLRRWTLSSSLWERIWIHCQM</sequence>
<evidence type="ECO:0000313" key="1">
    <source>
        <dbReference type="EMBL" id="GBN65454.1"/>
    </source>
</evidence>
<protein>
    <submittedName>
        <fullName evidence="1">Uncharacterized protein</fullName>
    </submittedName>
</protein>
<accession>A0A4Y2QQ04</accession>
<dbReference type="EMBL" id="BGPR01014495">
    <property type="protein sequence ID" value="GBN65454.1"/>
    <property type="molecule type" value="Genomic_DNA"/>
</dbReference>
<gene>
    <name evidence="1" type="ORF">AVEN_99136_1</name>
</gene>
<dbReference type="Proteomes" id="UP000499080">
    <property type="component" value="Unassembled WGS sequence"/>
</dbReference>
<keyword evidence="2" id="KW-1185">Reference proteome</keyword>
<organism evidence="1 2">
    <name type="scientific">Araneus ventricosus</name>
    <name type="common">Orbweaver spider</name>
    <name type="synonym">Epeira ventricosa</name>
    <dbReference type="NCBI Taxonomy" id="182803"/>
    <lineage>
        <taxon>Eukaryota</taxon>
        <taxon>Metazoa</taxon>
        <taxon>Ecdysozoa</taxon>
        <taxon>Arthropoda</taxon>
        <taxon>Chelicerata</taxon>
        <taxon>Arachnida</taxon>
        <taxon>Araneae</taxon>
        <taxon>Araneomorphae</taxon>
        <taxon>Entelegynae</taxon>
        <taxon>Araneoidea</taxon>
        <taxon>Araneidae</taxon>
        <taxon>Araneus</taxon>
    </lineage>
</organism>
<name>A0A4Y2QQ04_ARAVE</name>
<evidence type="ECO:0000313" key="2">
    <source>
        <dbReference type="Proteomes" id="UP000499080"/>
    </source>
</evidence>